<feature type="region of interest" description="Disordered" evidence="1">
    <location>
        <begin position="27"/>
        <end position="48"/>
    </location>
</feature>
<sequence length="77" mass="8457">MPRLQENQSIVYKPTLVTLTPWQVAQPKEQASEDAGLPPDSCVRGMKSGSGLAQTEACPVIMAKIFRQTDRMIAINL</sequence>
<dbReference type="EMBL" id="AGVV01000033">
    <property type="protein sequence ID" value="EHK76687.1"/>
    <property type="molecule type" value="Genomic_DNA"/>
</dbReference>
<name>H0G1U3_RHIML</name>
<dbReference type="Proteomes" id="UP000004038">
    <property type="component" value="Unassembled WGS sequence"/>
</dbReference>
<evidence type="ECO:0000313" key="2">
    <source>
        <dbReference type="EMBL" id="EHK76687.1"/>
    </source>
</evidence>
<accession>H0G1U3</accession>
<reference evidence="2 3" key="1">
    <citation type="journal article" date="2012" name="J. Bacteriol.">
        <title>Draft Genome Sequence of Sinorhizobium meliloti CCNWSX0020, a Nitrogen-Fixing Symbiont with Copper Tolerance Capability Isolated from Lead-Zinc Mine Tailings.</title>
        <authorList>
            <person name="Li Z."/>
            <person name="Ma Z."/>
            <person name="Hao X."/>
            <person name="Wei G."/>
        </authorList>
    </citation>
    <scope>NUCLEOTIDE SEQUENCE [LARGE SCALE GENOMIC DNA]</scope>
    <source>
        <strain evidence="2 3">CCNWSX0020</strain>
    </source>
</reference>
<protein>
    <submittedName>
        <fullName evidence="2">Uncharacterized protein</fullName>
    </submittedName>
</protein>
<proteinExistence type="predicted"/>
<evidence type="ECO:0000313" key="3">
    <source>
        <dbReference type="Proteomes" id="UP000004038"/>
    </source>
</evidence>
<gene>
    <name evidence="2" type="ORF">SM0020_17157</name>
</gene>
<dbReference type="AlphaFoldDB" id="H0G1U3"/>
<organism evidence="2 3">
    <name type="scientific">Sinorhizobium meliloti CCNWSX0020</name>
    <dbReference type="NCBI Taxonomy" id="1107881"/>
    <lineage>
        <taxon>Bacteria</taxon>
        <taxon>Pseudomonadati</taxon>
        <taxon>Pseudomonadota</taxon>
        <taxon>Alphaproteobacteria</taxon>
        <taxon>Hyphomicrobiales</taxon>
        <taxon>Rhizobiaceae</taxon>
        <taxon>Sinorhizobium/Ensifer group</taxon>
        <taxon>Sinorhizobium</taxon>
    </lineage>
</organism>
<evidence type="ECO:0000256" key="1">
    <source>
        <dbReference type="SAM" id="MobiDB-lite"/>
    </source>
</evidence>